<dbReference type="PANTHER" id="PTHR30121:SF11">
    <property type="entry name" value="AAA+ ATPASE DOMAIN-CONTAINING PROTEIN"/>
    <property type="match status" value="1"/>
</dbReference>
<feature type="domain" description="Helicase HerA central" evidence="1">
    <location>
        <begin position="319"/>
        <end position="402"/>
    </location>
</feature>
<organism evidence="2 3">
    <name type="scientific">Stratiformator vulcanicus</name>
    <dbReference type="NCBI Taxonomy" id="2527980"/>
    <lineage>
        <taxon>Bacteria</taxon>
        <taxon>Pseudomonadati</taxon>
        <taxon>Planctomycetota</taxon>
        <taxon>Planctomycetia</taxon>
        <taxon>Planctomycetales</taxon>
        <taxon>Planctomycetaceae</taxon>
        <taxon>Stratiformator</taxon>
    </lineage>
</organism>
<dbReference type="SUPFAM" id="SSF52540">
    <property type="entry name" value="P-loop containing nucleoside triphosphate hydrolases"/>
    <property type="match status" value="1"/>
</dbReference>
<dbReference type="KEGG" id="svp:Pan189_27770"/>
<keyword evidence="3" id="KW-1185">Reference proteome</keyword>
<dbReference type="Gene3D" id="3.40.50.300">
    <property type="entry name" value="P-loop containing nucleotide triphosphate hydrolases"/>
    <property type="match status" value="2"/>
</dbReference>
<evidence type="ECO:0000259" key="1">
    <source>
        <dbReference type="Pfam" id="PF01935"/>
    </source>
</evidence>
<dbReference type="Pfam" id="PF01935">
    <property type="entry name" value="DUF87"/>
    <property type="match status" value="1"/>
</dbReference>
<dbReference type="PANTHER" id="PTHR30121">
    <property type="entry name" value="UNCHARACTERIZED PROTEIN YJGR-RELATED"/>
    <property type="match status" value="1"/>
</dbReference>
<dbReference type="AlphaFoldDB" id="A0A517R3D5"/>
<protein>
    <submittedName>
        <fullName evidence="2">AAA-like domain protein</fullName>
    </submittedName>
</protein>
<dbReference type="CDD" id="cd01127">
    <property type="entry name" value="TrwB_TraG_TraD_VirD4"/>
    <property type="match status" value="1"/>
</dbReference>
<sequence length="732" mass="81213">MRVLLTSPTGNTRGPLHAEPLLRTLHQQCRAGEPAELVLLSREGTANLAADLPRHSYRLIADEFRDAYPGMAVKPDQREPTGDGIAWSTELHLRPDIMSLRLPSEFTDIGRERSWTDPLAGVFASLRSGRSGRMECESRLLIRPARKSRVREAERIAIRADRMKSLPLRRFFLQASTIRIGAVRLLVRLLHWPQAFGPSRADDLPAKFREPLFECRLRITVTAPPDAEKVTRRKLADITAAYGRFTDAETAFVSSRVRQGNQPQRGRGFLLGVSEVAILWHPLTESADGVSRVERPDFREVEPAVSLGQSRPSTDTTVLGRVLFREQRNQFGINIDDFRRHLIAVGKTGCGKSTFLLSVVRQQMEAGRGVVLIDPHGQLAEAVLDVVPRSRTNDVVYFDASDRKYPVGFNPLLGPSGTDPTLVADGVLTAFKQVFGLREETAPRLLHIFRNCLLALVGTPEASLDAVGRLLVDSNFRRSVTGRVTNEAVRQFWSGEFGRWSERDRTQYIASLQNKLGAFTTNERLRAILNPAGEGIKLREVIDDSKILICNLSKGTVGHDASTLLGSLLLSSLQVAAMSRANIPESDRTDCVAVVDEFHTYLSEGNPTMADALAESRKYRVSYVLATQLLEQLDSHTLAAVLGNCGSTLAMTVGPRDAVILSELLGSGLTPDDLMRIPKYHGYMRLLVKGVPRTFSMTTLPPQPGRGRRREVIRRVSRQRYGQHPTTVDGDC</sequence>
<dbReference type="InterPro" id="IPR027417">
    <property type="entry name" value="P-loop_NTPase"/>
</dbReference>
<gene>
    <name evidence="2" type="ORF">Pan189_27770</name>
</gene>
<evidence type="ECO:0000313" key="3">
    <source>
        <dbReference type="Proteomes" id="UP000317318"/>
    </source>
</evidence>
<evidence type="ECO:0000313" key="2">
    <source>
        <dbReference type="EMBL" id="QDT38384.1"/>
    </source>
</evidence>
<dbReference type="InterPro" id="IPR051162">
    <property type="entry name" value="T4SS_component"/>
</dbReference>
<accession>A0A517R3D5</accession>
<dbReference type="EMBL" id="CP036268">
    <property type="protein sequence ID" value="QDT38384.1"/>
    <property type="molecule type" value="Genomic_DNA"/>
</dbReference>
<reference evidence="2 3" key="1">
    <citation type="submission" date="2019-02" db="EMBL/GenBank/DDBJ databases">
        <title>Deep-cultivation of Planctomycetes and their phenomic and genomic characterization uncovers novel biology.</title>
        <authorList>
            <person name="Wiegand S."/>
            <person name="Jogler M."/>
            <person name="Boedeker C."/>
            <person name="Pinto D."/>
            <person name="Vollmers J."/>
            <person name="Rivas-Marin E."/>
            <person name="Kohn T."/>
            <person name="Peeters S.H."/>
            <person name="Heuer A."/>
            <person name="Rast P."/>
            <person name="Oberbeckmann S."/>
            <person name="Bunk B."/>
            <person name="Jeske O."/>
            <person name="Meyerdierks A."/>
            <person name="Storesund J.E."/>
            <person name="Kallscheuer N."/>
            <person name="Luecker S."/>
            <person name="Lage O.M."/>
            <person name="Pohl T."/>
            <person name="Merkel B.J."/>
            <person name="Hornburger P."/>
            <person name="Mueller R.-W."/>
            <person name="Bruemmer F."/>
            <person name="Labrenz M."/>
            <person name="Spormann A.M."/>
            <person name="Op den Camp H."/>
            <person name="Overmann J."/>
            <person name="Amann R."/>
            <person name="Jetten M.S.M."/>
            <person name="Mascher T."/>
            <person name="Medema M.H."/>
            <person name="Devos D.P."/>
            <person name="Kaster A.-K."/>
            <person name="Ovreas L."/>
            <person name="Rohde M."/>
            <person name="Galperin M.Y."/>
            <person name="Jogler C."/>
        </authorList>
    </citation>
    <scope>NUCLEOTIDE SEQUENCE [LARGE SCALE GENOMIC DNA]</scope>
    <source>
        <strain evidence="2 3">Pan189</strain>
    </source>
</reference>
<name>A0A517R3D5_9PLAN</name>
<proteinExistence type="predicted"/>
<dbReference type="OrthoDB" id="9806951at2"/>
<dbReference type="Proteomes" id="UP000317318">
    <property type="component" value="Chromosome"/>
</dbReference>
<dbReference type="InterPro" id="IPR002789">
    <property type="entry name" value="HerA_central"/>
</dbReference>